<dbReference type="PANTHER" id="PTHR43040">
    <property type="entry name" value="RIBONUCLEASE D"/>
    <property type="match status" value="1"/>
</dbReference>
<gene>
    <name evidence="2" type="ORF">LOCC1_G004861</name>
</gene>
<dbReference type="Proteomes" id="UP000443090">
    <property type="component" value="Unassembled WGS sequence"/>
</dbReference>
<keyword evidence="3" id="KW-1185">Reference proteome</keyword>
<evidence type="ECO:0008006" key="4">
    <source>
        <dbReference type="Google" id="ProtNLM"/>
    </source>
</evidence>
<evidence type="ECO:0000256" key="1">
    <source>
        <dbReference type="SAM" id="MobiDB-lite"/>
    </source>
</evidence>
<evidence type="ECO:0000313" key="3">
    <source>
        <dbReference type="Proteomes" id="UP000443090"/>
    </source>
</evidence>
<accession>A0A8H8UG51</accession>
<reference evidence="2 3" key="1">
    <citation type="submission" date="2018-05" db="EMBL/GenBank/DDBJ databases">
        <title>Genome sequencing and assembly of the regulated plant pathogen Lachnellula willkommii and related sister species for the development of diagnostic species identification markers.</title>
        <authorList>
            <person name="Giroux E."/>
            <person name="Bilodeau G."/>
        </authorList>
    </citation>
    <scope>NUCLEOTIDE SEQUENCE [LARGE SCALE GENOMIC DNA]</scope>
    <source>
        <strain evidence="2 3">CBS 160.35</strain>
    </source>
</reference>
<dbReference type="GO" id="GO:0003676">
    <property type="term" value="F:nucleic acid binding"/>
    <property type="evidence" value="ECO:0007669"/>
    <property type="project" value="InterPro"/>
</dbReference>
<dbReference type="Gene3D" id="3.30.420.10">
    <property type="entry name" value="Ribonuclease H-like superfamily/Ribonuclease H"/>
    <property type="match status" value="1"/>
</dbReference>
<dbReference type="InterPro" id="IPR036397">
    <property type="entry name" value="RNaseH_sf"/>
</dbReference>
<dbReference type="EMBL" id="QGMI01000262">
    <property type="protein sequence ID" value="TVY43821.1"/>
    <property type="molecule type" value="Genomic_DNA"/>
</dbReference>
<protein>
    <recommendedName>
        <fullName evidence="4">3'-5' exonuclease domain-containing protein</fullName>
    </recommendedName>
</protein>
<organism evidence="2 3">
    <name type="scientific">Lachnellula occidentalis</name>
    <dbReference type="NCBI Taxonomy" id="215460"/>
    <lineage>
        <taxon>Eukaryota</taxon>
        <taxon>Fungi</taxon>
        <taxon>Dikarya</taxon>
        <taxon>Ascomycota</taxon>
        <taxon>Pezizomycotina</taxon>
        <taxon>Leotiomycetes</taxon>
        <taxon>Helotiales</taxon>
        <taxon>Lachnaceae</taxon>
        <taxon>Lachnellula</taxon>
    </lineage>
</organism>
<dbReference type="SUPFAM" id="SSF53098">
    <property type="entry name" value="Ribonuclease H-like"/>
    <property type="match status" value="1"/>
</dbReference>
<comment type="caution">
    <text evidence="2">The sequence shown here is derived from an EMBL/GenBank/DDBJ whole genome shotgun (WGS) entry which is preliminary data.</text>
</comment>
<sequence>MNDRRVNKFLKRPASLPTHNISHTHGYLFFSPTAQNITQRFYISVGFMERLNFAVCRVFLQLILQFLALFRKKEEYTGGDKGKGREKEQEPMSEVLLNEFRDAKRTDNHVGRSPGFWRIFVSPLADYFPTSQDILNYLKMKHSIEPKTGFLETSSKFSPDHQCESSDKRSLAIHIRLKDDGRNAYIQGYLTASIVDTLRCSDSRTSGMVVPYEFLKTAADFASELGDIYQLVDTEKFSATSLCGSKQRQETEPVMLWIPRVLPIHLWHSRPSPSNRLPRQLLPAFNGDVIIGTSKYWKNEDKGTIERPIPARKLSPWRRVTWVHNHADMLDFVPQILEMAKSGIELACDCEGTATGLSGKDGMTHFTMTSRTLGHTWVFRTQWIPGMFDIPGGEGQTLRSLLESETVVQLWFDVRNDANAMFGVEGIRLGNVLDVQLMEGATRCGPRLRLQSLKRCVQIEGRQFMEHEEYRNWLNAKTLGHEYFTDHTWGVLEWRELPDEVMRYTAGDAACLFGLKRIYTDRMPSVASALKLDSANTLMQMVEEASKVRFIESISDNFGADDLNRQAKRFLPAPICDLEEVGLCGGEGVWPVMVYTKEWMAEFQQENEPSQRELAAKMQRKKERKEKSAKLLKCKLKNKRMRKR</sequence>
<proteinExistence type="predicted"/>
<evidence type="ECO:0000313" key="2">
    <source>
        <dbReference type="EMBL" id="TVY43821.1"/>
    </source>
</evidence>
<feature type="region of interest" description="Disordered" evidence="1">
    <location>
        <begin position="606"/>
        <end position="629"/>
    </location>
</feature>
<name>A0A8H8UG51_9HELO</name>
<dbReference type="AlphaFoldDB" id="A0A8H8UG51"/>
<dbReference type="PANTHER" id="PTHR43040:SF1">
    <property type="entry name" value="RIBONUCLEASE D"/>
    <property type="match status" value="1"/>
</dbReference>
<dbReference type="InterPro" id="IPR012337">
    <property type="entry name" value="RNaseH-like_sf"/>
</dbReference>
<dbReference type="OrthoDB" id="428177at2759"/>